<feature type="transmembrane region" description="Helical" evidence="9">
    <location>
        <begin position="201"/>
        <end position="224"/>
    </location>
</feature>
<dbReference type="GO" id="GO:0005385">
    <property type="term" value="F:zinc ion transmembrane transporter activity"/>
    <property type="evidence" value="ECO:0007669"/>
    <property type="project" value="TreeGrafter"/>
</dbReference>
<proteinExistence type="evidence at transcript level"/>
<comment type="similarity">
    <text evidence="2">Belongs to the cation diffusion facilitator (CDF) transporter (TC 2.A.4) family. SLC30A subfamily.</text>
</comment>
<dbReference type="NCBIfam" id="TIGR01297">
    <property type="entry name" value="CDF"/>
    <property type="match status" value="1"/>
</dbReference>
<dbReference type="GO" id="GO:0006882">
    <property type="term" value="P:intracellular zinc ion homeostasis"/>
    <property type="evidence" value="ECO:0007669"/>
    <property type="project" value="TreeGrafter"/>
</dbReference>
<dbReference type="PANTHER" id="PTHR45820:SF4">
    <property type="entry name" value="ZINC TRANSPORTER 63C, ISOFORM F"/>
    <property type="match status" value="1"/>
</dbReference>
<evidence type="ECO:0000259" key="10">
    <source>
        <dbReference type="Pfam" id="PF01545"/>
    </source>
</evidence>
<dbReference type="PANTHER" id="PTHR45820">
    <property type="entry name" value="FI23527P1"/>
    <property type="match status" value="1"/>
</dbReference>
<reference evidence="12" key="1">
    <citation type="journal article" date="2015" name="Elife">
        <title>Stem cells and fluid flow drive cyst formation in an invertebrate excretory organ.</title>
        <authorList>
            <person name="Thi-Kim Vu H."/>
            <person name="Rink J.C."/>
            <person name="McKinney S.A."/>
            <person name="McClain M."/>
            <person name="Lakshmanaperumal N."/>
            <person name="Alexander R."/>
            <person name="Sanchez Alvarado A."/>
        </authorList>
    </citation>
    <scope>NUCLEOTIDE SEQUENCE</scope>
</reference>
<evidence type="ECO:0000256" key="5">
    <source>
        <dbReference type="ARBA" id="ARBA00022833"/>
    </source>
</evidence>
<evidence type="ECO:0000256" key="9">
    <source>
        <dbReference type="SAM" id="Phobius"/>
    </source>
</evidence>
<keyword evidence="5" id="KW-0862">Zinc</keyword>
<dbReference type="GO" id="GO:0016020">
    <property type="term" value="C:membrane"/>
    <property type="evidence" value="ECO:0007669"/>
    <property type="project" value="UniProtKB-SubCell"/>
</dbReference>
<dbReference type="InterPro" id="IPR002524">
    <property type="entry name" value="Cation_efflux"/>
</dbReference>
<dbReference type="OrthoDB" id="29444at2759"/>
<dbReference type="SUPFAM" id="SSF161111">
    <property type="entry name" value="Cation efflux protein transmembrane domain-like"/>
    <property type="match status" value="1"/>
</dbReference>
<evidence type="ECO:0000256" key="8">
    <source>
        <dbReference type="SAM" id="MobiDB-lite"/>
    </source>
</evidence>
<dbReference type="EMBL" id="KT163675">
    <property type="protein sequence ID" value="AKN21625.1"/>
    <property type="molecule type" value="mRNA"/>
</dbReference>
<name>A0A0H3YF81_SCHMD</name>
<feature type="domain" description="Cation efflux protein transmembrane" evidence="10">
    <location>
        <begin position="15"/>
        <end position="270"/>
    </location>
</feature>
<evidence type="ECO:0000256" key="7">
    <source>
        <dbReference type="ARBA" id="ARBA00023136"/>
    </source>
</evidence>
<feature type="transmembrane region" description="Helical" evidence="9">
    <location>
        <begin position="38"/>
        <end position="57"/>
    </location>
</feature>
<dbReference type="InterPro" id="IPR027470">
    <property type="entry name" value="Cation_efflux_CTD"/>
</dbReference>
<dbReference type="Gene3D" id="1.20.1510.10">
    <property type="entry name" value="Cation efflux protein transmembrane domain"/>
    <property type="match status" value="1"/>
</dbReference>
<dbReference type="Pfam" id="PF01545">
    <property type="entry name" value="Cation_efflux"/>
    <property type="match status" value="1"/>
</dbReference>
<dbReference type="OMA" id="CLFHQHG"/>
<dbReference type="AlphaFoldDB" id="A0A0H3YF81"/>
<feature type="transmembrane region" description="Helical" evidence="9">
    <location>
        <begin position="113"/>
        <end position="133"/>
    </location>
</feature>
<evidence type="ECO:0000256" key="4">
    <source>
        <dbReference type="ARBA" id="ARBA00022692"/>
    </source>
</evidence>
<feature type="domain" description="Cation efflux protein cytoplasmic" evidence="11">
    <location>
        <begin position="274"/>
        <end position="345"/>
    </location>
</feature>
<dbReference type="InterPro" id="IPR058533">
    <property type="entry name" value="Cation_efflux_TM"/>
</dbReference>
<protein>
    <submittedName>
        <fullName evidence="12">Slc30a-5</fullName>
    </submittedName>
</protein>
<organism evidence="12">
    <name type="scientific">Schmidtea mediterranea</name>
    <name type="common">Freshwater planarian flatworm</name>
    <dbReference type="NCBI Taxonomy" id="79327"/>
    <lineage>
        <taxon>Eukaryota</taxon>
        <taxon>Metazoa</taxon>
        <taxon>Spiralia</taxon>
        <taxon>Lophotrochozoa</taxon>
        <taxon>Platyhelminthes</taxon>
        <taxon>Rhabditophora</taxon>
        <taxon>Seriata</taxon>
        <taxon>Tricladida</taxon>
        <taxon>Continenticola</taxon>
        <taxon>Geoplanoidea</taxon>
        <taxon>Dugesiidae</taxon>
        <taxon>Schmidtea</taxon>
    </lineage>
</organism>
<sequence>MVHRNSHTLKYGSMIVLVLLYFLVELIVGHMLNSITLIADSFHMLSDFIALIIGIAARRIGKWPKSSKNTFGWQRAEVVGSLVNTVMLTTLTFTILIKSIQRFIQPEEIEKPHIIFYVGLGGLLVNIIGLIILRNHHGHSHGPETAILLKEEEEELVDDDIPESPVPNLVDGDVKIVIKDNEGENHGHSQKKGASHMNMRAVYLHVLADLFGSIAVVISAIVLWQVPNFQNPPKTDYWKLMVDPLISVLMVVLILISTVPLLKQSALILLQSVPKDVSIKELKDRMENIEGIEKVHDLHVWLLQSDVIIGTVHIRCSNENYVTASKKVKKLFHEFRIHCTTIQAEFDEHANDSNSNNSESKDCVLYCESESTKGSNNICAAKQSCCPTKTVTNNNKALEPQQPIAFLHQESAPSILTLEHSQNSSNAAADTTTAQPRQTNPGDIEM</sequence>
<keyword evidence="7 9" id="KW-0472">Membrane</keyword>
<evidence type="ECO:0000256" key="3">
    <source>
        <dbReference type="ARBA" id="ARBA00022448"/>
    </source>
</evidence>
<evidence type="ECO:0000256" key="2">
    <source>
        <dbReference type="ARBA" id="ARBA00008873"/>
    </source>
</evidence>
<feature type="transmembrane region" description="Helical" evidence="9">
    <location>
        <begin position="244"/>
        <end position="262"/>
    </location>
</feature>
<evidence type="ECO:0000256" key="6">
    <source>
        <dbReference type="ARBA" id="ARBA00022989"/>
    </source>
</evidence>
<keyword evidence="3" id="KW-0813">Transport</keyword>
<evidence type="ECO:0000313" key="12">
    <source>
        <dbReference type="EMBL" id="AKN21625.1"/>
    </source>
</evidence>
<gene>
    <name evidence="12" type="primary">slc30a-5</name>
</gene>
<feature type="region of interest" description="Disordered" evidence="8">
    <location>
        <begin position="420"/>
        <end position="446"/>
    </location>
</feature>
<dbReference type="Pfam" id="PF16916">
    <property type="entry name" value="ZT_dimer"/>
    <property type="match status" value="1"/>
</dbReference>
<keyword evidence="4 9" id="KW-0812">Transmembrane</keyword>
<feature type="compositionally biased region" description="Polar residues" evidence="8">
    <location>
        <begin position="435"/>
        <end position="446"/>
    </location>
</feature>
<comment type="subcellular location">
    <subcellularLocation>
        <location evidence="1">Membrane</location>
        <topology evidence="1">Multi-pass membrane protein</topology>
    </subcellularLocation>
</comment>
<evidence type="ECO:0000259" key="11">
    <source>
        <dbReference type="Pfam" id="PF16916"/>
    </source>
</evidence>
<keyword evidence="6 9" id="KW-1133">Transmembrane helix</keyword>
<feature type="transmembrane region" description="Helical" evidence="9">
    <location>
        <begin position="78"/>
        <end position="101"/>
    </location>
</feature>
<dbReference type="InterPro" id="IPR027469">
    <property type="entry name" value="Cation_efflux_TMD_sf"/>
</dbReference>
<accession>A0A0H3YF81</accession>
<evidence type="ECO:0000256" key="1">
    <source>
        <dbReference type="ARBA" id="ARBA00004141"/>
    </source>
</evidence>
<feature type="transmembrane region" description="Helical" evidence="9">
    <location>
        <begin position="12"/>
        <end position="32"/>
    </location>
</feature>
<dbReference type="GO" id="GO:0010312">
    <property type="term" value="P:detoxification of zinc ion"/>
    <property type="evidence" value="ECO:0007669"/>
    <property type="project" value="TreeGrafter"/>
</dbReference>